<dbReference type="PANTHER" id="PTHR14859">
    <property type="entry name" value="CALCOFLUOR WHITE HYPERSENSITIVE PROTEIN PRECURSOR"/>
    <property type="match status" value="1"/>
</dbReference>
<keyword evidence="1" id="KW-0472">Membrane</keyword>
<gene>
    <name evidence="10" type="ORF">B5F32_04790</name>
    <name evidence="4" type="ORF">ERS852380_02327</name>
    <name evidence="3" type="ORF">ERS852429_00601</name>
    <name evidence="11" type="ORF">FSA05_10240</name>
    <name evidence="8" type="ORF">GKD59_10655</name>
    <name evidence="9" type="ORF">GKD70_16975</name>
    <name evidence="5" type="ORF">LI194_01260</name>
    <name evidence="12" type="ORF">P2T59_06530</name>
    <name evidence="6" type="ORF">PN599_00660</name>
    <name evidence="7" type="ORF">PN612_19865</name>
</gene>
<dbReference type="Proteomes" id="UP001198806">
    <property type="component" value="Unassembled WGS sequence"/>
</dbReference>
<reference evidence="10" key="3">
    <citation type="journal article" date="2018" name="BMC Genomics">
        <title>Whole genome sequencing and function prediction of 133 gut anaerobes isolated from chicken caecum in pure cultures.</title>
        <authorList>
            <person name="Medvecky M."/>
            <person name="Cejkova D."/>
            <person name="Polansky O."/>
            <person name="Karasova D."/>
            <person name="Kubasova T."/>
            <person name="Cizek A."/>
            <person name="Rychlik I."/>
        </authorList>
    </citation>
    <scope>NUCLEOTIDE SEQUENCE</scope>
    <source>
        <strain evidence="10">An199</strain>
    </source>
</reference>
<evidence type="ECO:0000313" key="14">
    <source>
        <dbReference type="Proteomes" id="UP000095591"/>
    </source>
</evidence>
<dbReference type="EMBL" id="NFJX01000003">
    <property type="protein sequence ID" value="OUP21134.1"/>
    <property type="molecule type" value="Genomic_DNA"/>
</dbReference>
<evidence type="ECO:0000313" key="5">
    <source>
        <dbReference type="EMBL" id="MCB6516425.1"/>
    </source>
</evidence>
<accession>A0A174F2T1</accession>
<reference evidence="15" key="2">
    <citation type="submission" date="2017-04" db="EMBL/GenBank/DDBJ databases">
        <title>Function of individual gut microbiota members based on whole genome sequencing of pure cultures obtained from chicken caecum.</title>
        <authorList>
            <person name="Medvecky M."/>
            <person name="Cejkova D."/>
            <person name="Polansky O."/>
            <person name="Karasova D."/>
            <person name="Kubasova T."/>
            <person name="Cizek A."/>
            <person name="Rychlik I."/>
        </authorList>
    </citation>
    <scope>NUCLEOTIDE SEQUENCE [LARGE SCALE GENOMIC DNA]</scope>
    <source>
        <strain evidence="15">An199</strain>
    </source>
</reference>
<dbReference type="EMBL" id="CP120353">
    <property type="protein sequence ID" value="WET65638.1"/>
    <property type="molecule type" value="Genomic_DNA"/>
</dbReference>
<dbReference type="EMBL" id="JAJCNI010000001">
    <property type="protein sequence ID" value="MCB6516425.1"/>
    <property type="molecule type" value="Genomic_DNA"/>
</dbReference>
<dbReference type="Proteomes" id="UP001210126">
    <property type="component" value="Unassembled WGS sequence"/>
</dbReference>
<protein>
    <submittedName>
        <fullName evidence="5 8">Endonuclease</fullName>
    </submittedName>
    <submittedName>
        <fullName evidence="3">Uncharacterized protein conserved in bacteria</fullName>
    </submittedName>
</protein>
<dbReference type="Proteomes" id="UP000441609">
    <property type="component" value="Unassembled WGS sequence"/>
</dbReference>
<feature type="domain" description="Endonuclease/exonuclease/phosphatase" evidence="2">
    <location>
        <begin position="103"/>
        <end position="343"/>
    </location>
</feature>
<dbReference type="Proteomes" id="UP001221009">
    <property type="component" value="Chromosome"/>
</dbReference>
<dbReference type="EMBL" id="CYYK01000007">
    <property type="protein sequence ID" value="CUO44533.1"/>
    <property type="molecule type" value="Genomic_DNA"/>
</dbReference>
<name>A0A174F2T1_PARDI</name>
<dbReference type="GO" id="GO:0006506">
    <property type="term" value="P:GPI anchor biosynthetic process"/>
    <property type="evidence" value="ECO:0007669"/>
    <property type="project" value="TreeGrafter"/>
</dbReference>
<dbReference type="GO" id="GO:0004527">
    <property type="term" value="F:exonuclease activity"/>
    <property type="evidence" value="ECO:0007669"/>
    <property type="project" value="UniProtKB-KW"/>
</dbReference>
<reference evidence="5" key="6">
    <citation type="submission" date="2021-10" db="EMBL/GenBank/DDBJ databases">
        <title>Collection of gut derived symbiotic bacterial strains cultured from healthy donors.</title>
        <authorList>
            <person name="Lin H."/>
            <person name="Littmann E."/>
            <person name="Kohout C."/>
            <person name="Pamer E.G."/>
        </authorList>
    </citation>
    <scope>NUCLEOTIDE SEQUENCE</scope>
    <source>
        <strain evidence="5">DFI.2.94</strain>
    </source>
</reference>
<evidence type="ECO:0000313" key="6">
    <source>
        <dbReference type="EMBL" id="MDB9003513.1"/>
    </source>
</evidence>
<keyword evidence="11" id="KW-0540">Nuclease</keyword>
<dbReference type="EMBL" id="CYXP01000001">
    <property type="protein sequence ID" value="CUM79384.1"/>
    <property type="molecule type" value="Genomic_DNA"/>
</dbReference>
<proteinExistence type="predicted"/>
<dbReference type="AlphaFoldDB" id="A0A174F2T1"/>
<feature type="transmembrane region" description="Helical" evidence="1">
    <location>
        <begin position="37"/>
        <end position="58"/>
    </location>
</feature>
<keyword evidence="1" id="KW-0812">Transmembrane</keyword>
<dbReference type="Proteomes" id="UP000095591">
    <property type="component" value="Unassembled WGS sequence"/>
</dbReference>
<keyword evidence="1" id="KW-1133">Transmembrane helix</keyword>
<evidence type="ECO:0000313" key="11">
    <source>
        <dbReference type="EMBL" id="TWV61690.1"/>
    </source>
</evidence>
<reference evidence="11 16" key="5">
    <citation type="submission" date="2019-07" db="EMBL/GenBank/DDBJ databases">
        <title>Genome sequencing of Parabacteroides distasonis iSURF_7.</title>
        <authorList>
            <person name="Degefu H.N."/>
            <person name="Ruoff K.L."/>
            <person name="Price C.E."/>
            <person name="Valls R.A."/>
            <person name="O'Toole G.A."/>
        </authorList>
    </citation>
    <scope>NUCLEOTIDE SEQUENCE [LARGE SCALE GENOMIC DNA]</scope>
    <source>
        <strain evidence="11 16">CFPLTA003_1B</strain>
    </source>
</reference>
<evidence type="ECO:0000313" key="10">
    <source>
        <dbReference type="EMBL" id="OUP21134.1"/>
    </source>
</evidence>
<keyword evidence="8" id="KW-0255">Endonuclease</keyword>
<organism evidence="8 18">
    <name type="scientific">Parabacteroides distasonis</name>
    <dbReference type="NCBI Taxonomy" id="823"/>
    <lineage>
        <taxon>Bacteria</taxon>
        <taxon>Pseudomonadati</taxon>
        <taxon>Bacteroidota</taxon>
        <taxon>Bacteroidia</taxon>
        <taxon>Bacteroidales</taxon>
        <taxon>Tannerellaceae</taxon>
        <taxon>Parabacteroides</taxon>
    </lineage>
</organism>
<evidence type="ECO:0000313" key="13">
    <source>
        <dbReference type="Proteomes" id="UP000095455"/>
    </source>
</evidence>
<dbReference type="EMBL" id="JAQMPJ010000001">
    <property type="protein sequence ID" value="MDB9003513.1"/>
    <property type="molecule type" value="Genomic_DNA"/>
</dbReference>
<evidence type="ECO:0000256" key="1">
    <source>
        <dbReference type="SAM" id="Phobius"/>
    </source>
</evidence>
<evidence type="ECO:0000313" key="12">
    <source>
        <dbReference type="EMBL" id="WET65638.1"/>
    </source>
</evidence>
<evidence type="ECO:0000313" key="16">
    <source>
        <dbReference type="Proteomes" id="UP000315827"/>
    </source>
</evidence>
<reference evidence="6" key="7">
    <citation type="submission" date="2023-01" db="EMBL/GenBank/DDBJ databases">
        <title>Human gut microbiome strain richness.</title>
        <authorList>
            <person name="Chen-Liaw A."/>
        </authorList>
    </citation>
    <scope>NUCLEOTIDE SEQUENCE</scope>
    <source>
        <strain evidence="7">D35st1_E5_D35t1_190705</strain>
        <strain evidence="6">RTP21484st1_E5_RTP21484_190118</strain>
    </source>
</reference>
<feature type="transmembrane region" description="Helical" evidence="1">
    <location>
        <begin position="5"/>
        <end position="25"/>
    </location>
</feature>
<reference evidence="13 14" key="1">
    <citation type="submission" date="2015-09" db="EMBL/GenBank/DDBJ databases">
        <authorList>
            <consortium name="Pathogen Informatics"/>
        </authorList>
    </citation>
    <scope>NUCLEOTIDE SEQUENCE [LARGE SCALE GENOMIC DNA]</scope>
    <source>
        <strain evidence="4 13">2789STDY5608822</strain>
        <strain evidence="3 14">2789STDY5608872</strain>
    </source>
</reference>
<evidence type="ECO:0000313" key="8">
    <source>
        <dbReference type="EMBL" id="MRY58356.1"/>
    </source>
</evidence>
<evidence type="ECO:0000313" key="3">
    <source>
        <dbReference type="EMBL" id="CUM79384.1"/>
    </source>
</evidence>
<evidence type="ECO:0000313" key="18">
    <source>
        <dbReference type="Proteomes" id="UP000463337"/>
    </source>
</evidence>
<evidence type="ECO:0000313" key="4">
    <source>
        <dbReference type="EMBL" id="CUO44533.1"/>
    </source>
</evidence>
<dbReference type="Proteomes" id="UP000195950">
    <property type="component" value="Unassembled WGS sequence"/>
</dbReference>
<evidence type="ECO:0000313" key="9">
    <source>
        <dbReference type="EMBL" id="MSB74958.1"/>
    </source>
</evidence>
<evidence type="ECO:0000313" key="15">
    <source>
        <dbReference type="Proteomes" id="UP000195950"/>
    </source>
</evidence>
<dbReference type="RefSeq" id="WP_005856700.1">
    <property type="nucleotide sequence ID" value="NZ_AP019729.1"/>
</dbReference>
<sequence length="353" mass="40179">MKKLIYILFVLITIAFAVAAIAGFATGRMNPEGKEWISFPGLVLLPVLAVNLCLFLMWCVFRSHWCWVPLAALLLNWEFLISMFQIRVFPKEIPIGKEAVKVITYNVNNFNTDGKKQLPNIADWLRKEDPDIVCLQECPVESALRMDSVAKTLSFLPYYCSTRSATKAAGNAIFSKYPILRFESILYPESSNKSLFAVMDIQGDSVRVFNNHFQTTSVNAVKPRLYQAHAEGKQLEETEAAFHMAFQMKKNFVKRATQADYIRQMLDAGEGPVILCGDFNDTPASYTYRTVKGDLTDGFRDCGSGFGYTFRQLKRIFRIDYIIYSPDFKGVTYDSPNLDYSDHKPVVWLGYVN</sequence>
<keyword evidence="11" id="KW-0269">Exonuclease</keyword>
<dbReference type="SUPFAM" id="SSF56219">
    <property type="entry name" value="DNase I-like"/>
    <property type="match status" value="1"/>
</dbReference>
<dbReference type="Gene3D" id="3.60.10.10">
    <property type="entry name" value="Endonuclease/exonuclease/phosphatase"/>
    <property type="match status" value="1"/>
</dbReference>
<evidence type="ECO:0000313" key="17">
    <source>
        <dbReference type="Proteomes" id="UP000441609"/>
    </source>
</evidence>
<dbReference type="Pfam" id="PF03372">
    <property type="entry name" value="Exo_endo_phos"/>
    <property type="match status" value="1"/>
</dbReference>
<dbReference type="PANTHER" id="PTHR14859:SF15">
    <property type="entry name" value="ENDONUCLEASE_EXONUCLEASE_PHOSPHATASE DOMAIN-CONTAINING PROTEIN"/>
    <property type="match status" value="1"/>
</dbReference>
<dbReference type="EMBL" id="JAQMPX010000144">
    <property type="protein sequence ID" value="MDB9140750.1"/>
    <property type="molecule type" value="Genomic_DNA"/>
</dbReference>
<dbReference type="EMBL" id="WKLT01000008">
    <property type="protein sequence ID" value="MRY58356.1"/>
    <property type="molecule type" value="Genomic_DNA"/>
</dbReference>
<dbReference type="Proteomes" id="UP001211522">
    <property type="component" value="Unassembled WGS sequence"/>
</dbReference>
<keyword evidence="11" id="KW-0378">Hydrolase</keyword>
<dbReference type="OrthoDB" id="635146at2"/>
<evidence type="ECO:0000313" key="7">
    <source>
        <dbReference type="EMBL" id="MDB9140750.1"/>
    </source>
</evidence>
<reference evidence="12" key="8">
    <citation type="submission" date="2023-03" db="EMBL/GenBank/DDBJ databases">
        <title>Parabacteroides distasonis, a bacteria resistant against UC.</title>
        <authorList>
            <person name="Dai W."/>
        </authorList>
    </citation>
    <scope>NUCLEOTIDE SEQUENCE</scope>
    <source>
        <strain evidence="12">F1-28</strain>
    </source>
</reference>
<dbReference type="Proteomes" id="UP000315827">
    <property type="component" value="Unassembled WGS sequence"/>
</dbReference>
<dbReference type="InterPro" id="IPR005135">
    <property type="entry name" value="Endo/exonuclease/phosphatase"/>
</dbReference>
<dbReference type="EMBL" id="VOHW01000005">
    <property type="protein sequence ID" value="TWV61690.1"/>
    <property type="molecule type" value="Genomic_DNA"/>
</dbReference>
<dbReference type="InterPro" id="IPR036691">
    <property type="entry name" value="Endo/exonu/phosph_ase_sf"/>
</dbReference>
<dbReference type="CDD" id="cd09084">
    <property type="entry name" value="EEP-2"/>
    <property type="match status" value="1"/>
</dbReference>
<dbReference type="GO" id="GO:0016020">
    <property type="term" value="C:membrane"/>
    <property type="evidence" value="ECO:0007669"/>
    <property type="project" value="GOC"/>
</dbReference>
<reference evidence="17 18" key="4">
    <citation type="journal article" date="2019" name="Nat. Med.">
        <title>A library of human gut bacterial isolates paired with longitudinal multiomics data enables mechanistic microbiome research.</title>
        <authorList>
            <person name="Poyet M."/>
            <person name="Groussin M."/>
            <person name="Gibbons S.M."/>
            <person name="Avila-Pacheco J."/>
            <person name="Jiang X."/>
            <person name="Kearney S.M."/>
            <person name="Perrotta A.R."/>
            <person name="Berdy B."/>
            <person name="Zhao S."/>
            <person name="Lieberman T.D."/>
            <person name="Swanson P.K."/>
            <person name="Smith M."/>
            <person name="Roesemann S."/>
            <person name="Alexander J.E."/>
            <person name="Rich S.A."/>
            <person name="Livny J."/>
            <person name="Vlamakis H."/>
            <person name="Clish C."/>
            <person name="Bullock K."/>
            <person name="Deik A."/>
            <person name="Scott J."/>
            <person name="Pierce K.A."/>
            <person name="Xavier R.J."/>
            <person name="Alm E.J."/>
        </authorList>
    </citation>
    <scope>NUCLEOTIDE SEQUENCE [LARGE SCALE GENOMIC DNA]</scope>
    <source>
        <strain evidence="9 17">BIOML-A20</strain>
        <strain evidence="8 18">BIOML-A41</strain>
    </source>
</reference>
<dbReference type="Proteomes" id="UP000095455">
    <property type="component" value="Unassembled WGS sequence"/>
</dbReference>
<dbReference type="GO" id="GO:0004519">
    <property type="term" value="F:endonuclease activity"/>
    <property type="evidence" value="ECO:0007669"/>
    <property type="project" value="UniProtKB-KW"/>
</dbReference>
<evidence type="ECO:0000259" key="2">
    <source>
        <dbReference type="Pfam" id="PF03372"/>
    </source>
</evidence>
<dbReference type="InterPro" id="IPR051916">
    <property type="entry name" value="GPI-anchor_lipid_remodeler"/>
</dbReference>
<dbReference type="EMBL" id="WKMO01000017">
    <property type="protein sequence ID" value="MSB74958.1"/>
    <property type="molecule type" value="Genomic_DNA"/>
</dbReference>
<feature type="transmembrane region" description="Helical" evidence="1">
    <location>
        <begin position="65"/>
        <end position="84"/>
    </location>
</feature>
<dbReference type="Proteomes" id="UP000463337">
    <property type="component" value="Unassembled WGS sequence"/>
</dbReference>